<dbReference type="STRING" id="1005945.SAMN05216561_109166"/>
<protein>
    <recommendedName>
        <fullName evidence="4">Alpha-amylase</fullName>
    </recommendedName>
</protein>
<dbReference type="Gene3D" id="2.60.40.2700">
    <property type="match status" value="4"/>
</dbReference>
<name>A0A1I3IW35_9ACTN</name>
<keyword evidence="3" id="KW-1185">Reference proteome</keyword>
<accession>A0A1I3IW35</accession>
<gene>
    <name evidence="2" type="ORF">SAMN05216561_109166</name>
</gene>
<keyword evidence="1" id="KW-0732">Signal</keyword>
<evidence type="ECO:0000313" key="3">
    <source>
        <dbReference type="Proteomes" id="UP000198649"/>
    </source>
</evidence>
<reference evidence="2 3" key="1">
    <citation type="submission" date="2016-10" db="EMBL/GenBank/DDBJ databases">
        <authorList>
            <person name="de Groot N.N."/>
        </authorList>
    </citation>
    <scope>NUCLEOTIDE SEQUENCE [LARGE SCALE GENOMIC DNA]</scope>
    <source>
        <strain evidence="2 3">CGMCC 1.11156</strain>
    </source>
</reference>
<evidence type="ECO:0008006" key="4">
    <source>
        <dbReference type="Google" id="ProtNLM"/>
    </source>
</evidence>
<dbReference type="Proteomes" id="UP000198649">
    <property type="component" value="Unassembled WGS sequence"/>
</dbReference>
<feature type="signal peptide" evidence="1">
    <location>
        <begin position="1"/>
        <end position="30"/>
    </location>
</feature>
<proteinExistence type="predicted"/>
<feature type="chain" id="PRO_5011641454" description="Alpha-amylase" evidence="1">
    <location>
        <begin position="31"/>
        <end position="1960"/>
    </location>
</feature>
<organism evidence="2 3">
    <name type="scientific">Nocardioides psychrotolerans</name>
    <dbReference type="NCBI Taxonomy" id="1005945"/>
    <lineage>
        <taxon>Bacteria</taxon>
        <taxon>Bacillati</taxon>
        <taxon>Actinomycetota</taxon>
        <taxon>Actinomycetes</taxon>
        <taxon>Propionibacteriales</taxon>
        <taxon>Nocardioidaceae</taxon>
        <taxon>Nocardioides</taxon>
    </lineage>
</organism>
<dbReference type="EMBL" id="FOQG01000009">
    <property type="protein sequence ID" value="SFI52166.1"/>
    <property type="molecule type" value="Genomic_DNA"/>
</dbReference>
<dbReference type="Gene3D" id="2.60.40.10">
    <property type="entry name" value="Immunoglobulins"/>
    <property type="match status" value="1"/>
</dbReference>
<dbReference type="GO" id="GO:0005975">
    <property type="term" value="P:carbohydrate metabolic process"/>
    <property type="evidence" value="ECO:0007669"/>
    <property type="project" value="UniProtKB-ARBA"/>
</dbReference>
<evidence type="ECO:0000313" key="2">
    <source>
        <dbReference type="EMBL" id="SFI52166.1"/>
    </source>
</evidence>
<evidence type="ECO:0000256" key="1">
    <source>
        <dbReference type="SAM" id="SignalP"/>
    </source>
</evidence>
<dbReference type="InterPro" id="IPR013783">
    <property type="entry name" value="Ig-like_fold"/>
</dbReference>
<sequence>MSRRRLAVRSALLSALALGLTLGGTSSVLAAEAPAASKAGAIAAAEAPPTLGTVDGKLVDEAGNPVGGIRAELFLPEASGPMDFPVATAYSSYDAQYGEHLDAGFYRFTGVDAGDYVLRFSDDVAYWASTDYDGVVTVVAGSQDLQDTTLAVAPESPQASLTGLVLNVDGDPLVGAYIELYSVNPGRSARSLGGEYSDAGGNVAFASVPTGVKLAVCTYDNSGNGSYFCQGGANGPVGASTFTIDPTATEFDFGTLQNDPLLVTGFAKDRAGAPVASGYASLYGLRDDGSTIYAGYSGLAEDGSFSLTGAVPGGRYVVCVARADVIVDSEDSTNDNYYYLGEFCQGASSPFEPEVDDFVFPEEGDAAIGEVVDPLVVLRGRLVDSAGAIVTDAGMNVFEVSPAGGGADYYGSAFARVDGSFATRLAPTDSDLTLCSYVGVQECLGGAPDPESAETFQIPVGSTMGTKDIGDFEIARRVHIRGVLTRPEGLEGRRYYPVHAVVERPDGGFETRGFVQRFAEDGEFDVIMPFTEEPVAVCVFLLSSQPCFGGATPADATYFTLPDDGSDLVLPGPLELPAGSTVNGRVLTRGGVPQRDTQVSLYELIDDNNDGQPEYAYQSDESDVSDADGRVRIISDMPGRSVTACAQTYTNVYQLVCLGGAQDPLLADTVIVPAVGETLTLPNLVLRYSGDYCDGAEIGNGTIRLGVNCEGELNRYSTGLELVDAADEYYDTVQDGLVHGCQCEGWGVADRASGTSGHANRNDGLSSGLRRVGFSSDGTGATAVVEIDEKILVTHDYQPSEQSDFAYDVNVAVENLTADPMDLAYRRVMDWDVFPTVFNELVSMHTGDVPELTFASNDGFASADPLAGPTDRGATGDFDKFGPRDQGSLLDFDFGALAGESMRELHFVYGVAPSRAEALTALQDEGAEAWTLAEPSFTEDGAEEGSPNTFFFGYIASDAPSSGAAGTNTAPPTISGTPQVGQTLTATSGTWEPNAGLDFSYRWLRDGVAITGATGSTYVLKQADVDTDISVQVTARRSGFSPARATSAPVDVRALPSLEVVTGPFIAVRGGGAPDAGKTLEVTPGEWTGADELSYSYEWRASYDDTGYSFLVQNGGTDFVVPASLGGYSVFAEETVAAPGASAGTATSNELTIVQAPQLYRTERLDIGVPTVGQELAPGQGVWAAVDDENATEVDVDVTYTWYVGNRQVTAPTFTPEDGDVGRYLYVEVRAVADGFQDGYTYTDGLVLGPDAVVEDVTVTVVRDNDGATPVANSYVYACTVDACSNGGVTDTDGEAVLSLQVVEQEYRITAFPSNSGPVSASLLVVEGAVNELTLVVKSPTPPPDNVMTGSGFTTKSVDTDGDGTSDDTIPSGVIGSPATLVIEGCSTVADPEWTVTFANGAAPMTGALVEDPPGTYTANIPRFTSAGDATFSTNLPAECGGEFSIYIDPAGVVTDQFGRPIAGATVTLLKQIGGVYTAVANEDTSVMDPSVNTANPSTTLADGVFRWDVTAGFYKVKLTSGVSGGGACATTTTSPLEVPPPRLDLLLKVTCGPLAPTPTAAPGVTGTRQVGQTLSVSTGTWADGIVQTGVQWLRDGAPIVGATGATYAQEADDAGKVITARVAAQRPDYVQENGTGEIVAFVPFDVTTAVGPATTVPGGGGGGGGAGVAPTATTAPSVSGAAKVGSTLTANPGTWDTTGLTFGYQWLRGATAIAGATGTTYVASVDDLDQPVSVRVSATKTGIPDGAGTSSAVTIAKGAAPAPLSPPLVTGVAAVGETLTVTNGSWDTEGLSFARQWRRDGEAIAGATGATYVVTAADRGSALTVLVTASKTGYDSAEVVTGAVTVPVAPEPEEASDTRTKASFADSTLKQRQRALLRVTVKALPSGRAAGRLEIKVDGVVVKRVRLDGTAAQVAVRLGRLSVGKHRVQAVFVGNDDFVGSRSEVLTLKVSKNRKQGGS</sequence>